<evidence type="ECO:0000313" key="3">
    <source>
        <dbReference type="Proteomes" id="UP001189624"/>
    </source>
</evidence>
<accession>A0AA86W1M6</accession>
<proteinExistence type="predicted"/>
<gene>
    <name evidence="2" type="ORF">AYBTSS11_LOCUS28958</name>
</gene>
<dbReference type="EMBL" id="OY731407">
    <property type="protein sequence ID" value="CAJ1976815.1"/>
    <property type="molecule type" value="Genomic_DNA"/>
</dbReference>
<dbReference type="Gene3D" id="3.40.50.1010">
    <property type="entry name" value="5'-nuclease"/>
    <property type="match status" value="1"/>
</dbReference>
<protein>
    <recommendedName>
        <fullName evidence="1">PIN domain-containing protein</fullName>
    </recommendedName>
</protein>
<dbReference type="Gramene" id="rna-AYBTSS11_LOCUS28958">
    <property type="protein sequence ID" value="CAJ1976815.1"/>
    <property type="gene ID" value="gene-AYBTSS11_LOCUS28958"/>
</dbReference>
<reference evidence="2" key="1">
    <citation type="submission" date="2023-10" db="EMBL/GenBank/DDBJ databases">
        <authorList>
            <person name="Domelevo Entfellner J.-B."/>
        </authorList>
    </citation>
    <scope>NUCLEOTIDE SEQUENCE</scope>
</reference>
<dbReference type="Proteomes" id="UP001189624">
    <property type="component" value="Chromosome 10"/>
</dbReference>
<evidence type="ECO:0000259" key="1">
    <source>
        <dbReference type="Pfam" id="PF13638"/>
    </source>
</evidence>
<name>A0AA86W1M6_9FABA</name>
<dbReference type="GO" id="GO:0031965">
    <property type="term" value="C:nuclear membrane"/>
    <property type="evidence" value="ECO:0007669"/>
    <property type="project" value="TreeGrafter"/>
</dbReference>
<dbReference type="PANTHER" id="PTHR22593:SF8">
    <property type="entry name" value="FHA DOMAIN-CONTAINING PROTEIN PS1"/>
    <property type="match status" value="1"/>
</dbReference>
<dbReference type="InterPro" id="IPR002716">
    <property type="entry name" value="PIN_dom"/>
</dbReference>
<dbReference type="AlphaFoldDB" id="A0AA86W1M6"/>
<organism evidence="2 3">
    <name type="scientific">Sphenostylis stenocarpa</name>
    <dbReference type="NCBI Taxonomy" id="92480"/>
    <lineage>
        <taxon>Eukaryota</taxon>
        <taxon>Viridiplantae</taxon>
        <taxon>Streptophyta</taxon>
        <taxon>Embryophyta</taxon>
        <taxon>Tracheophyta</taxon>
        <taxon>Spermatophyta</taxon>
        <taxon>Magnoliopsida</taxon>
        <taxon>eudicotyledons</taxon>
        <taxon>Gunneridae</taxon>
        <taxon>Pentapetalae</taxon>
        <taxon>rosids</taxon>
        <taxon>fabids</taxon>
        <taxon>Fabales</taxon>
        <taxon>Fabaceae</taxon>
        <taxon>Papilionoideae</taxon>
        <taxon>50 kb inversion clade</taxon>
        <taxon>NPAAA clade</taxon>
        <taxon>indigoferoid/millettioid clade</taxon>
        <taxon>Phaseoleae</taxon>
        <taxon>Sphenostylis</taxon>
    </lineage>
</organism>
<dbReference type="PANTHER" id="PTHR22593">
    <property type="entry name" value="TRANSMEMBRANE PROTEIN 18"/>
    <property type="match status" value="1"/>
</dbReference>
<evidence type="ECO:0000313" key="2">
    <source>
        <dbReference type="EMBL" id="CAJ1976815.1"/>
    </source>
</evidence>
<dbReference type="Pfam" id="PF13638">
    <property type="entry name" value="PIN_4"/>
    <property type="match status" value="1"/>
</dbReference>
<keyword evidence="3" id="KW-1185">Reference proteome</keyword>
<sequence length="141" mass="15772">MEECSLTVPTLSASPQTQFVEESWAFPGFKISNKCASPAVKGVLDCALQYRIKENVGQLVLLSHDVTLKIKSMAKGLLCETVQQFRQSLANPFSERFLWPKSSPRGLTWSCQDDLVLREKFCGLPSKAGLKLLTEQFLHSH</sequence>
<feature type="domain" description="PIN" evidence="1">
    <location>
        <begin position="42"/>
        <end position="82"/>
    </location>
</feature>